<accession>A0A2H3IXF6</accession>
<keyword evidence="4" id="KW-1185">Reference proteome</keyword>
<dbReference type="Gene3D" id="6.10.140.100">
    <property type="match status" value="1"/>
</dbReference>
<feature type="region of interest" description="Disordered" evidence="2">
    <location>
        <begin position="613"/>
        <end position="658"/>
    </location>
</feature>
<evidence type="ECO:0000256" key="2">
    <source>
        <dbReference type="SAM" id="MobiDB-lite"/>
    </source>
</evidence>
<dbReference type="InterPro" id="IPR055335">
    <property type="entry name" value="Ucp6/RUP1"/>
</dbReference>
<feature type="coiled-coil region" evidence="1">
    <location>
        <begin position="456"/>
        <end position="490"/>
    </location>
</feature>
<feature type="compositionally biased region" description="Pro residues" evidence="2">
    <location>
        <begin position="54"/>
        <end position="64"/>
    </location>
</feature>
<gene>
    <name evidence="3" type="ORF">WOLCODRAFT_113208</name>
</gene>
<feature type="compositionally biased region" description="Polar residues" evidence="2">
    <location>
        <begin position="632"/>
        <end position="643"/>
    </location>
</feature>
<dbReference type="OrthoDB" id="443682at2759"/>
<reference evidence="3 4" key="1">
    <citation type="journal article" date="2012" name="Science">
        <title>The Paleozoic origin of enzymatic lignin decomposition reconstructed from 31 fungal genomes.</title>
        <authorList>
            <person name="Floudas D."/>
            <person name="Binder M."/>
            <person name="Riley R."/>
            <person name="Barry K."/>
            <person name="Blanchette R.A."/>
            <person name="Henrissat B."/>
            <person name="Martinez A.T."/>
            <person name="Otillar R."/>
            <person name="Spatafora J.W."/>
            <person name="Yadav J.S."/>
            <person name="Aerts A."/>
            <person name="Benoit I."/>
            <person name="Boyd A."/>
            <person name="Carlson A."/>
            <person name="Copeland A."/>
            <person name="Coutinho P.M."/>
            <person name="de Vries R.P."/>
            <person name="Ferreira P."/>
            <person name="Findley K."/>
            <person name="Foster B."/>
            <person name="Gaskell J."/>
            <person name="Glotzer D."/>
            <person name="Gorecki P."/>
            <person name="Heitman J."/>
            <person name="Hesse C."/>
            <person name="Hori C."/>
            <person name="Igarashi K."/>
            <person name="Jurgens J.A."/>
            <person name="Kallen N."/>
            <person name="Kersten P."/>
            <person name="Kohler A."/>
            <person name="Kuees U."/>
            <person name="Kumar T.K.A."/>
            <person name="Kuo A."/>
            <person name="LaButti K."/>
            <person name="Larrondo L.F."/>
            <person name="Lindquist E."/>
            <person name="Ling A."/>
            <person name="Lombard V."/>
            <person name="Lucas S."/>
            <person name="Lundell T."/>
            <person name="Martin R."/>
            <person name="McLaughlin D.J."/>
            <person name="Morgenstern I."/>
            <person name="Morin E."/>
            <person name="Murat C."/>
            <person name="Nagy L.G."/>
            <person name="Nolan M."/>
            <person name="Ohm R.A."/>
            <person name="Patyshakuliyeva A."/>
            <person name="Rokas A."/>
            <person name="Ruiz-Duenas F.J."/>
            <person name="Sabat G."/>
            <person name="Salamov A."/>
            <person name="Samejima M."/>
            <person name="Schmutz J."/>
            <person name="Slot J.C."/>
            <person name="St John F."/>
            <person name="Stenlid J."/>
            <person name="Sun H."/>
            <person name="Sun S."/>
            <person name="Syed K."/>
            <person name="Tsang A."/>
            <person name="Wiebenga A."/>
            <person name="Young D."/>
            <person name="Pisabarro A."/>
            <person name="Eastwood D.C."/>
            <person name="Martin F."/>
            <person name="Cullen D."/>
            <person name="Grigoriev I.V."/>
            <person name="Hibbett D.S."/>
        </authorList>
    </citation>
    <scope>NUCLEOTIDE SEQUENCE [LARGE SCALE GENOMIC DNA]</scope>
    <source>
        <strain evidence="3 4">MD-104</strain>
    </source>
</reference>
<evidence type="ECO:0000313" key="4">
    <source>
        <dbReference type="Proteomes" id="UP000218811"/>
    </source>
</evidence>
<dbReference type="InterPro" id="IPR038765">
    <property type="entry name" value="Papain-like_cys_pep_sf"/>
</dbReference>
<evidence type="ECO:0008006" key="5">
    <source>
        <dbReference type="Google" id="ProtNLM"/>
    </source>
</evidence>
<dbReference type="EMBL" id="KB467831">
    <property type="protein sequence ID" value="PCH34125.1"/>
    <property type="molecule type" value="Genomic_DNA"/>
</dbReference>
<dbReference type="STRING" id="742152.A0A2H3IXF6"/>
<evidence type="ECO:0000313" key="3">
    <source>
        <dbReference type="EMBL" id="PCH34125.1"/>
    </source>
</evidence>
<dbReference type="OMA" id="WAMVPSN"/>
<feature type="region of interest" description="Disordered" evidence="2">
    <location>
        <begin position="43"/>
        <end position="68"/>
    </location>
</feature>
<name>A0A2H3IXF6_WOLCO</name>
<dbReference type="AlphaFoldDB" id="A0A2H3IXF6"/>
<dbReference type="Gene3D" id="3.90.70.10">
    <property type="entry name" value="Cysteine proteinases"/>
    <property type="match status" value="1"/>
</dbReference>
<dbReference type="PANTHER" id="PTHR39597:SF1">
    <property type="entry name" value="UBA DOMAIN-CONTAINING PROTEIN RUP1"/>
    <property type="match status" value="1"/>
</dbReference>
<organism evidence="3 4">
    <name type="scientific">Wolfiporia cocos (strain MD-104)</name>
    <name type="common">Brown rot fungus</name>
    <dbReference type="NCBI Taxonomy" id="742152"/>
    <lineage>
        <taxon>Eukaryota</taxon>
        <taxon>Fungi</taxon>
        <taxon>Dikarya</taxon>
        <taxon>Basidiomycota</taxon>
        <taxon>Agaricomycotina</taxon>
        <taxon>Agaricomycetes</taxon>
        <taxon>Polyporales</taxon>
        <taxon>Phaeolaceae</taxon>
        <taxon>Wolfiporia</taxon>
    </lineage>
</organism>
<keyword evidence="1" id="KW-0175">Coiled coil</keyword>
<evidence type="ECO:0000256" key="1">
    <source>
        <dbReference type="SAM" id="Coils"/>
    </source>
</evidence>
<feature type="compositionally biased region" description="Basic and acidic residues" evidence="2">
    <location>
        <begin position="648"/>
        <end position="658"/>
    </location>
</feature>
<dbReference type="PANTHER" id="PTHR39597">
    <property type="entry name" value="UBA DOMAIN-CONTAINING PROTEIN RUP1"/>
    <property type="match status" value="1"/>
</dbReference>
<sequence>MMGDVVTAQVALKVLRKHNGDVGKAASALLEGDIDAAMPSFEVAQPSASGSGPRTPPPSKPENPPVIDLTADEDTELSRALQASLEDQGPAYTPTFGPSNRAPDPNWAVVPSNATSLQVPAGVSLSQDDQSLSRAIEASLTYDYNDVFEDLPLTERVRKDGRPVALRPTQPSFAYAGLLLHCLFYVPQVRNLIAQWFSDAGSDVENQPIPLLLKGPRHLIWSLLEIFVNMDLALLSELNVDAAIAAFDPGRWSTPVELPGDVVYAFYDNLTWTIENILHEDLPPPVPRLFHFRPGFFGAEPAPPRLDRRADMSLVRVDVRPERNDLLACLADELGLHGGGGADAARVIVESSDVVAFQLRRDAAPPSYGAAAGARTERTTFGYPPSVFLDQFMQENFEIAGARRERQRELRKIVKDLKAKRKSLTRHKDRDTLADLRSSLHYYENVAEHNDDPQRKAMLHETAQKLRKILTRIENELQTIDATIEKLNADSANVFECPELQQHRYDLRVVLVHDGLFGRNHIYSYVKDRDTWWKTMDYSVTEARLIVSEDTALNDPVGLHLGAGPFFLIYSRALPKLEESARPPWPGSLKDSVKYNNSMFMEQLPPEIAAQIAHLQSPPSSPERPTTPSDTMSFDSHTMSSGTAEPPLSRDEPMDTAD</sequence>
<proteinExistence type="predicted"/>
<dbReference type="SUPFAM" id="SSF54001">
    <property type="entry name" value="Cysteine proteinases"/>
    <property type="match status" value="1"/>
</dbReference>
<protein>
    <recommendedName>
        <fullName evidence="5">USP domain-containing protein</fullName>
    </recommendedName>
</protein>
<dbReference type="Proteomes" id="UP000218811">
    <property type="component" value="Unassembled WGS sequence"/>
</dbReference>